<evidence type="ECO:0000313" key="1">
    <source>
        <dbReference type="EnsemblPlants" id="TuG1812G0600001986.01.T01.cds386950"/>
    </source>
</evidence>
<name>A0A8R7QMN2_TRIUA</name>
<dbReference type="InterPro" id="IPR021109">
    <property type="entry name" value="Peptidase_aspartic_dom_sf"/>
</dbReference>
<dbReference type="Proteomes" id="UP000015106">
    <property type="component" value="Chromosome 6"/>
</dbReference>
<organism evidence="1 2">
    <name type="scientific">Triticum urartu</name>
    <name type="common">Red wild einkorn</name>
    <name type="synonym">Crithodium urartu</name>
    <dbReference type="NCBI Taxonomy" id="4572"/>
    <lineage>
        <taxon>Eukaryota</taxon>
        <taxon>Viridiplantae</taxon>
        <taxon>Streptophyta</taxon>
        <taxon>Embryophyta</taxon>
        <taxon>Tracheophyta</taxon>
        <taxon>Spermatophyta</taxon>
        <taxon>Magnoliopsida</taxon>
        <taxon>Liliopsida</taxon>
        <taxon>Poales</taxon>
        <taxon>Poaceae</taxon>
        <taxon>BOP clade</taxon>
        <taxon>Pooideae</taxon>
        <taxon>Triticodae</taxon>
        <taxon>Triticeae</taxon>
        <taxon>Triticinae</taxon>
        <taxon>Triticum</taxon>
    </lineage>
</organism>
<reference evidence="1" key="3">
    <citation type="submission" date="2022-06" db="UniProtKB">
        <authorList>
            <consortium name="EnsemblPlants"/>
        </authorList>
    </citation>
    <scope>IDENTIFICATION</scope>
</reference>
<dbReference type="EnsemblPlants" id="TuG1812G0600001986.01.T01">
    <property type="protein sequence ID" value="TuG1812G0600001986.01.T01.cds386950"/>
    <property type="gene ID" value="TuG1812G0600001986.01"/>
</dbReference>
<keyword evidence="2" id="KW-1185">Reference proteome</keyword>
<accession>A0A8R7QMN2</accession>
<evidence type="ECO:0008006" key="3">
    <source>
        <dbReference type="Google" id="ProtNLM"/>
    </source>
</evidence>
<reference evidence="1" key="2">
    <citation type="submission" date="2018-03" db="EMBL/GenBank/DDBJ databases">
        <title>The Triticum urartu genome reveals the dynamic nature of wheat genome evolution.</title>
        <authorList>
            <person name="Ling H."/>
            <person name="Ma B."/>
            <person name="Shi X."/>
            <person name="Liu H."/>
            <person name="Dong L."/>
            <person name="Sun H."/>
            <person name="Cao Y."/>
            <person name="Gao Q."/>
            <person name="Zheng S."/>
            <person name="Li Y."/>
            <person name="Yu Y."/>
            <person name="Du H."/>
            <person name="Qi M."/>
            <person name="Li Y."/>
            <person name="Yu H."/>
            <person name="Cui Y."/>
            <person name="Wang N."/>
            <person name="Chen C."/>
            <person name="Wu H."/>
            <person name="Zhao Y."/>
            <person name="Zhang J."/>
            <person name="Li Y."/>
            <person name="Zhou W."/>
            <person name="Zhang B."/>
            <person name="Hu W."/>
            <person name="Eijk M."/>
            <person name="Tang J."/>
            <person name="Witsenboer H."/>
            <person name="Zhao S."/>
            <person name="Li Z."/>
            <person name="Zhang A."/>
            <person name="Wang D."/>
            <person name="Liang C."/>
        </authorList>
    </citation>
    <scope>NUCLEOTIDE SEQUENCE [LARGE SCALE GENOMIC DNA]</scope>
    <source>
        <strain evidence="1">cv. G1812</strain>
    </source>
</reference>
<protein>
    <recommendedName>
        <fullName evidence="3">Aspartic peptidase DDI1-type domain-containing protein</fullName>
    </recommendedName>
</protein>
<dbReference type="Gene3D" id="2.40.70.10">
    <property type="entry name" value="Acid Proteases"/>
    <property type="match status" value="1"/>
</dbReference>
<dbReference type="Gramene" id="TuG1812G0600001986.01.T01">
    <property type="protein sequence ID" value="TuG1812G0600001986.01.T01.cds386950"/>
    <property type="gene ID" value="TuG1812G0600001986.01"/>
</dbReference>
<dbReference type="AlphaFoldDB" id="A0A8R7QMN2"/>
<dbReference type="SUPFAM" id="SSF50630">
    <property type="entry name" value="Acid proteases"/>
    <property type="match status" value="1"/>
</dbReference>
<dbReference type="PANTHER" id="PTHR33067">
    <property type="entry name" value="RNA-DIRECTED DNA POLYMERASE-RELATED"/>
    <property type="match status" value="1"/>
</dbReference>
<dbReference type="CDD" id="cd00303">
    <property type="entry name" value="retropepsin_like"/>
    <property type="match status" value="1"/>
</dbReference>
<dbReference type="PANTHER" id="PTHR33067:SF9">
    <property type="entry name" value="RNA-DIRECTED DNA POLYMERASE"/>
    <property type="match status" value="1"/>
</dbReference>
<sequence>MRHIISLLNMLQPRYMNLIMKEKLFSKLPTKQEGAFEPTIEIEIELNKFSALCDLGESVSTIPKSVYDRLNLGPYASTEIIFNMANSTFTRAVGIKHGVIVPINDCLVMIDLVIVDMPEDPIAPIILGRHFLRTIKALINVFEGNI</sequence>
<proteinExistence type="predicted"/>
<evidence type="ECO:0000313" key="2">
    <source>
        <dbReference type="Proteomes" id="UP000015106"/>
    </source>
</evidence>
<reference evidence="2" key="1">
    <citation type="journal article" date="2013" name="Nature">
        <title>Draft genome of the wheat A-genome progenitor Triticum urartu.</title>
        <authorList>
            <person name="Ling H.Q."/>
            <person name="Zhao S."/>
            <person name="Liu D."/>
            <person name="Wang J."/>
            <person name="Sun H."/>
            <person name="Zhang C."/>
            <person name="Fan H."/>
            <person name="Li D."/>
            <person name="Dong L."/>
            <person name="Tao Y."/>
            <person name="Gao C."/>
            <person name="Wu H."/>
            <person name="Li Y."/>
            <person name="Cui Y."/>
            <person name="Guo X."/>
            <person name="Zheng S."/>
            <person name="Wang B."/>
            <person name="Yu K."/>
            <person name="Liang Q."/>
            <person name="Yang W."/>
            <person name="Lou X."/>
            <person name="Chen J."/>
            <person name="Feng M."/>
            <person name="Jian J."/>
            <person name="Zhang X."/>
            <person name="Luo G."/>
            <person name="Jiang Y."/>
            <person name="Liu J."/>
            <person name="Wang Z."/>
            <person name="Sha Y."/>
            <person name="Zhang B."/>
            <person name="Wu H."/>
            <person name="Tang D."/>
            <person name="Shen Q."/>
            <person name="Xue P."/>
            <person name="Zou S."/>
            <person name="Wang X."/>
            <person name="Liu X."/>
            <person name="Wang F."/>
            <person name="Yang Y."/>
            <person name="An X."/>
            <person name="Dong Z."/>
            <person name="Zhang K."/>
            <person name="Zhang X."/>
            <person name="Luo M.C."/>
            <person name="Dvorak J."/>
            <person name="Tong Y."/>
            <person name="Wang J."/>
            <person name="Yang H."/>
            <person name="Li Z."/>
            <person name="Wang D."/>
            <person name="Zhang A."/>
            <person name="Wang J."/>
        </authorList>
    </citation>
    <scope>NUCLEOTIDE SEQUENCE</scope>
    <source>
        <strain evidence="2">cv. G1812</strain>
    </source>
</reference>